<dbReference type="Pfam" id="PF18943">
    <property type="entry name" value="DUF5690"/>
    <property type="match status" value="1"/>
</dbReference>
<dbReference type="Proteomes" id="UP000837932">
    <property type="component" value="Unassembled WGS sequence"/>
</dbReference>
<keyword evidence="3" id="KW-1185">Reference proteome</keyword>
<gene>
    <name evidence="2" type="ORF">EMA8858_02609</name>
</gene>
<keyword evidence="1" id="KW-0472">Membrane</keyword>
<feature type="transmembrane region" description="Helical" evidence="1">
    <location>
        <begin position="391"/>
        <end position="415"/>
    </location>
</feature>
<feature type="transmembrane region" description="Helical" evidence="1">
    <location>
        <begin position="171"/>
        <end position="193"/>
    </location>
</feature>
<reference evidence="2" key="1">
    <citation type="submission" date="2021-12" db="EMBL/GenBank/DDBJ databases">
        <authorList>
            <person name="Rodrigo-Torres L."/>
            <person name="Arahal R. D."/>
            <person name="Lucena T."/>
        </authorList>
    </citation>
    <scope>NUCLEOTIDE SEQUENCE</scope>
    <source>
        <strain evidence="2">CECT 8858</strain>
    </source>
</reference>
<feature type="transmembrane region" description="Helical" evidence="1">
    <location>
        <begin position="84"/>
        <end position="104"/>
    </location>
</feature>
<evidence type="ECO:0008006" key="4">
    <source>
        <dbReference type="Google" id="ProtNLM"/>
    </source>
</evidence>
<dbReference type="InterPro" id="IPR043745">
    <property type="entry name" value="DUF5690"/>
</dbReference>
<dbReference type="EMBL" id="CAKLPY010000002">
    <property type="protein sequence ID" value="CAH0996477.1"/>
    <property type="molecule type" value="Genomic_DNA"/>
</dbReference>
<keyword evidence="1" id="KW-1133">Transmembrane helix</keyword>
<sequence>MKYTLKTLLQKQSFLIIWCIIAAFGTYFCMYAFRKPFNTGLYEGYELFGLSYKTVLIITQVLGYMLSKVLGIKIISELRANQRIALIISLILISEIALILFGLIPYSYNWICMLFNGLPLGMVWGVIFCFLEGRRITEFIAIGLSINLVMGSGILKTIYLTISSLMQISEFWMPAFIGLIFLPIFLFFVWMLAKIPPPNAEDLQVRNKRNPMNKSGKNKLLQEFSWGFWAIALVYVMLTMIRDFRDNFSVEIWRSLHVNFDKNTFAQSEMLIGFFVLILLASVGFIKENDKAFAYIQLLILLGIMACGLSTWFFQQGALSAYNWMILLGISFFLPYLLIQTLYFERFIAVFKLNANAGFFVYICDSMGYLGSVLLMMYREFFMKELSWVNVLVNLGYGIFTLSFVLWGISVWFFIRKLNTKIEVAV</sequence>
<dbReference type="RefSeq" id="WP_238807036.1">
    <property type="nucleotide sequence ID" value="NZ_CAKLPY010000002.1"/>
</dbReference>
<evidence type="ECO:0000313" key="3">
    <source>
        <dbReference type="Proteomes" id="UP000837932"/>
    </source>
</evidence>
<feature type="transmembrane region" description="Helical" evidence="1">
    <location>
        <begin position="359"/>
        <end position="379"/>
    </location>
</feature>
<feature type="transmembrane region" description="Helical" evidence="1">
    <location>
        <begin position="224"/>
        <end position="244"/>
    </location>
</feature>
<protein>
    <recommendedName>
        <fullName evidence="4">MFS transporter</fullName>
    </recommendedName>
</protein>
<accession>A0ABM9ARC4</accession>
<feature type="transmembrane region" description="Helical" evidence="1">
    <location>
        <begin position="53"/>
        <end position="72"/>
    </location>
</feature>
<feature type="transmembrane region" description="Helical" evidence="1">
    <location>
        <begin position="12"/>
        <end position="33"/>
    </location>
</feature>
<feature type="transmembrane region" description="Helical" evidence="1">
    <location>
        <begin position="264"/>
        <end position="286"/>
    </location>
</feature>
<keyword evidence="1" id="KW-0812">Transmembrane</keyword>
<feature type="transmembrane region" description="Helical" evidence="1">
    <location>
        <begin position="110"/>
        <end position="131"/>
    </location>
</feature>
<name>A0ABM9ARC4_9BACT</name>
<proteinExistence type="predicted"/>
<evidence type="ECO:0000313" key="2">
    <source>
        <dbReference type="EMBL" id="CAH0996477.1"/>
    </source>
</evidence>
<organism evidence="2 3">
    <name type="scientific">Emticicia aquatica</name>
    <dbReference type="NCBI Taxonomy" id="1681835"/>
    <lineage>
        <taxon>Bacteria</taxon>
        <taxon>Pseudomonadati</taxon>
        <taxon>Bacteroidota</taxon>
        <taxon>Cytophagia</taxon>
        <taxon>Cytophagales</taxon>
        <taxon>Leadbetterellaceae</taxon>
        <taxon>Emticicia</taxon>
    </lineage>
</organism>
<comment type="caution">
    <text evidence="2">The sequence shown here is derived from an EMBL/GenBank/DDBJ whole genome shotgun (WGS) entry which is preliminary data.</text>
</comment>
<feature type="transmembrane region" description="Helical" evidence="1">
    <location>
        <begin position="138"/>
        <end position="159"/>
    </location>
</feature>
<evidence type="ECO:0000256" key="1">
    <source>
        <dbReference type="SAM" id="Phobius"/>
    </source>
</evidence>
<feature type="transmembrane region" description="Helical" evidence="1">
    <location>
        <begin position="321"/>
        <end position="339"/>
    </location>
</feature>
<feature type="transmembrane region" description="Helical" evidence="1">
    <location>
        <begin position="293"/>
        <end position="315"/>
    </location>
</feature>